<proteinExistence type="predicted"/>
<evidence type="ECO:0000313" key="2">
    <source>
        <dbReference type="Proteomes" id="UP000696485"/>
    </source>
</evidence>
<protein>
    <submittedName>
        <fullName evidence="1">Uncharacterized protein</fullName>
    </submittedName>
</protein>
<dbReference type="AlphaFoldDB" id="A0A9P5VGY7"/>
<reference evidence="1" key="1">
    <citation type="journal article" date="2020" name="Fungal Divers.">
        <title>Resolving the Mortierellaceae phylogeny through synthesis of multi-gene phylogenetics and phylogenomics.</title>
        <authorList>
            <person name="Vandepol N."/>
            <person name="Liber J."/>
            <person name="Desiro A."/>
            <person name="Na H."/>
            <person name="Kennedy M."/>
            <person name="Barry K."/>
            <person name="Grigoriev I.V."/>
            <person name="Miller A.N."/>
            <person name="O'Donnell K."/>
            <person name="Stajich J.E."/>
            <person name="Bonito G."/>
        </authorList>
    </citation>
    <scope>NUCLEOTIDE SEQUENCE</scope>
    <source>
        <strain evidence="1">NVP1</strain>
    </source>
</reference>
<accession>A0A9P5VGY7</accession>
<sequence>MSNSSTNAPPPLTSLTAEERLAHLEEMYLQQAIKHKKELDALKAQLSLGDPHITTAARSTTLKVYDELAMVFPPIMPHNFDFSQ</sequence>
<comment type="caution">
    <text evidence="1">The sequence shown here is derived from an EMBL/GenBank/DDBJ whole genome shotgun (WGS) entry which is preliminary data.</text>
</comment>
<name>A0A9P5VGY7_9FUNG</name>
<organism evidence="1 2">
    <name type="scientific">Podila minutissima</name>
    <dbReference type="NCBI Taxonomy" id="64525"/>
    <lineage>
        <taxon>Eukaryota</taxon>
        <taxon>Fungi</taxon>
        <taxon>Fungi incertae sedis</taxon>
        <taxon>Mucoromycota</taxon>
        <taxon>Mortierellomycotina</taxon>
        <taxon>Mortierellomycetes</taxon>
        <taxon>Mortierellales</taxon>
        <taxon>Mortierellaceae</taxon>
        <taxon>Podila</taxon>
    </lineage>
</organism>
<dbReference type="Proteomes" id="UP000696485">
    <property type="component" value="Unassembled WGS sequence"/>
</dbReference>
<dbReference type="EMBL" id="JAAAUY010001359">
    <property type="protein sequence ID" value="KAF9323113.1"/>
    <property type="molecule type" value="Genomic_DNA"/>
</dbReference>
<gene>
    <name evidence="1" type="ORF">BG006_001747</name>
</gene>
<feature type="non-terminal residue" evidence="1">
    <location>
        <position position="84"/>
    </location>
</feature>
<keyword evidence="2" id="KW-1185">Reference proteome</keyword>
<evidence type="ECO:0000313" key="1">
    <source>
        <dbReference type="EMBL" id="KAF9323113.1"/>
    </source>
</evidence>